<dbReference type="AlphaFoldDB" id="A0A6C0ADP2"/>
<reference evidence="1" key="1">
    <citation type="journal article" date="2020" name="Nature">
        <title>Giant virus diversity and host interactions through global metagenomics.</title>
        <authorList>
            <person name="Schulz F."/>
            <person name="Roux S."/>
            <person name="Paez-Espino D."/>
            <person name="Jungbluth S."/>
            <person name="Walsh D.A."/>
            <person name="Denef V.J."/>
            <person name="McMahon K.D."/>
            <person name="Konstantinidis K.T."/>
            <person name="Eloe-Fadrosh E.A."/>
            <person name="Kyrpides N.C."/>
            <person name="Woyke T."/>
        </authorList>
    </citation>
    <scope>NUCLEOTIDE SEQUENCE</scope>
    <source>
        <strain evidence="1">GVMAG-S-1021933-23</strain>
    </source>
</reference>
<evidence type="ECO:0000313" key="1">
    <source>
        <dbReference type="EMBL" id="QHS77590.1"/>
    </source>
</evidence>
<organism evidence="1">
    <name type="scientific">viral metagenome</name>
    <dbReference type="NCBI Taxonomy" id="1070528"/>
    <lineage>
        <taxon>unclassified sequences</taxon>
        <taxon>metagenomes</taxon>
        <taxon>organismal metagenomes</taxon>
    </lineage>
</organism>
<accession>A0A6C0ADP2</accession>
<name>A0A6C0ADP2_9ZZZZ</name>
<dbReference type="EMBL" id="MN740593">
    <property type="protein sequence ID" value="QHS77590.1"/>
    <property type="molecule type" value="Genomic_DNA"/>
</dbReference>
<protein>
    <submittedName>
        <fullName evidence="1">Uncharacterized protein</fullName>
    </submittedName>
</protein>
<sequence>MFFFIWDGEVKSLQKIIEKYISLKNLKSLQKIIEKIYFIKEFTKNYTTPSQINLSNLKKLYVYLYDF</sequence>
<proteinExistence type="predicted"/>